<feature type="transmembrane region" description="Helical" evidence="2">
    <location>
        <begin position="41"/>
        <end position="61"/>
    </location>
</feature>
<organism evidence="4 5">
    <name type="scientific">Capsulimonas corticalis</name>
    <dbReference type="NCBI Taxonomy" id="2219043"/>
    <lineage>
        <taxon>Bacteria</taxon>
        <taxon>Bacillati</taxon>
        <taxon>Armatimonadota</taxon>
        <taxon>Armatimonadia</taxon>
        <taxon>Capsulimonadales</taxon>
        <taxon>Capsulimonadaceae</taxon>
        <taxon>Capsulimonas</taxon>
    </lineage>
</organism>
<evidence type="ECO:0000313" key="5">
    <source>
        <dbReference type="Proteomes" id="UP000287394"/>
    </source>
</evidence>
<gene>
    <name evidence="4" type="ORF">CCAX7_006290</name>
</gene>
<protein>
    <recommendedName>
        <fullName evidence="3">DUF4328 domain-containing protein</fullName>
    </recommendedName>
</protein>
<feature type="transmembrane region" description="Helical" evidence="2">
    <location>
        <begin position="195"/>
        <end position="218"/>
    </location>
</feature>
<keyword evidence="2" id="KW-1133">Transmembrane helix</keyword>
<proteinExistence type="predicted"/>
<evidence type="ECO:0000259" key="3">
    <source>
        <dbReference type="Pfam" id="PF14219"/>
    </source>
</evidence>
<sequence>MTPTPPSESPNPGSVWPPPPTQPVAADARRPFASLIPLSRVIAVLGVLDIIGGVGVTLVKARQVALSGVPGDILLVLLAGVIFLAVFVAYRVLFLRWLFVAYKNLDVFEAAGLETTAGWAVGWIFIPVANLYRPYLTLHELYKAGTPGVDSRDEIAWQRVPSSPLIGWWWSSILIDLFLPKMVDKVLTHGITETASGILNFVLELVSITLTIVLVGSISRRQEAKAREIAPSAPSYL</sequence>
<feature type="domain" description="DUF4328" evidence="3">
    <location>
        <begin position="74"/>
        <end position="213"/>
    </location>
</feature>
<accession>A0A402D3G0</accession>
<name>A0A402D3G0_9BACT</name>
<evidence type="ECO:0000256" key="2">
    <source>
        <dbReference type="SAM" id="Phobius"/>
    </source>
</evidence>
<dbReference type="Proteomes" id="UP000287394">
    <property type="component" value="Chromosome"/>
</dbReference>
<feature type="transmembrane region" description="Helical" evidence="2">
    <location>
        <begin position="111"/>
        <end position="132"/>
    </location>
</feature>
<dbReference type="KEGG" id="ccot:CCAX7_006290"/>
<evidence type="ECO:0000256" key="1">
    <source>
        <dbReference type="SAM" id="MobiDB-lite"/>
    </source>
</evidence>
<dbReference type="RefSeq" id="WP_119324032.1">
    <property type="nucleotide sequence ID" value="NZ_AP025739.1"/>
</dbReference>
<dbReference type="EMBL" id="AP025739">
    <property type="protein sequence ID" value="BDI28578.1"/>
    <property type="molecule type" value="Genomic_DNA"/>
</dbReference>
<dbReference type="Pfam" id="PF14219">
    <property type="entry name" value="DUF4328"/>
    <property type="match status" value="1"/>
</dbReference>
<evidence type="ECO:0000313" key="4">
    <source>
        <dbReference type="EMBL" id="BDI28578.1"/>
    </source>
</evidence>
<keyword evidence="2" id="KW-0812">Transmembrane</keyword>
<dbReference type="AlphaFoldDB" id="A0A402D3G0"/>
<keyword evidence="5" id="KW-1185">Reference proteome</keyword>
<dbReference type="OrthoDB" id="4174975at2"/>
<keyword evidence="2" id="KW-0472">Membrane</keyword>
<feature type="transmembrane region" description="Helical" evidence="2">
    <location>
        <begin position="73"/>
        <end position="99"/>
    </location>
</feature>
<feature type="compositionally biased region" description="Pro residues" evidence="1">
    <location>
        <begin position="1"/>
        <end position="22"/>
    </location>
</feature>
<feature type="region of interest" description="Disordered" evidence="1">
    <location>
        <begin position="1"/>
        <end position="23"/>
    </location>
</feature>
<dbReference type="InterPro" id="IPR025565">
    <property type="entry name" value="DUF4328"/>
</dbReference>
<reference evidence="4 5" key="1">
    <citation type="journal article" date="2019" name="Int. J. Syst. Evol. Microbiol.">
        <title>Capsulimonas corticalis gen. nov., sp. nov., an aerobic capsulated bacterium, of a novel bacterial order, Capsulimonadales ord. nov., of the class Armatimonadia of the phylum Armatimonadetes.</title>
        <authorList>
            <person name="Li J."/>
            <person name="Kudo C."/>
            <person name="Tonouchi A."/>
        </authorList>
    </citation>
    <scope>NUCLEOTIDE SEQUENCE [LARGE SCALE GENOMIC DNA]</scope>
    <source>
        <strain evidence="4 5">AX-7</strain>
    </source>
</reference>